<dbReference type="RefSeq" id="WP_099955132.1">
    <property type="nucleotide sequence ID" value="NZ_CP028843.1"/>
</dbReference>
<dbReference type="InterPro" id="IPR011051">
    <property type="entry name" value="RmlC_Cupin_sf"/>
</dbReference>
<dbReference type="FunFam" id="1.10.10.60:FF:000132">
    <property type="entry name" value="AraC family transcriptional regulator"/>
    <property type="match status" value="1"/>
</dbReference>
<keyword evidence="4" id="KW-0804">Transcription</keyword>
<dbReference type="GO" id="GO:0003700">
    <property type="term" value="F:DNA-binding transcription factor activity"/>
    <property type="evidence" value="ECO:0007669"/>
    <property type="project" value="InterPro"/>
</dbReference>
<dbReference type="Pfam" id="PF12833">
    <property type="entry name" value="HTH_18"/>
    <property type="match status" value="1"/>
</dbReference>
<dbReference type="InterPro" id="IPR014710">
    <property type="entry name" value="RmlC-like_jellyroll"/>
</dbReference>
<name>A0A2R4WP61_9HYPH</name>
<protein>
    <submittedName>
        <fullName evidence="6">AraC family transcriptional regulator</fullName>
    </submittedName>
</protein>
<dbReference type="OrthoDB" id="9804543at2"/>
<evidence type="ECO:0000259" key="5">
    <source>
        <dbReference type="PROSITE" id="PS01124"/>
    </source>
</evidence>
<reference evidence="6 7" key="1">
    <citation type="submission" date="2018-04" db="EMBL/GenBank/DDBJ databases">
        <title>Methylobacterium sp. PR1016A genome.</title>
        <authorList>
            <person name="Park W."/>
        </authorList>
    </citation>
    <scope>NUCLEOTIDE SEQUENCE [LARGE SCALE GENOMIC DNA]</scope>
    <source>
        <strain evidence="6 7">PR1016A</strain>
    </source>
</reference>
<dbReference type="CDD" id="cd06124">
    <property type="entry name" value="cupin_NimR-like_N"/>
    <property type="match status" value="1"/>
</dbReference>
<dbReference type="PANTHER" id="PTHR11019">
    <property type="entry name" value="HTH-TYPE TRANSCRIPTIONAL REGULATOR NIMR"/>
    <property type="match status" value="1"/>
</dbReference>
<organism evidence="6 7">
    <name type="scientific">Methylobacterium currus</name>
    <dbReference type="NCBI Taxonomy" id="2051553"/>
    <lineage>
        <taxon>Bacteria</taxon>
        <taxon>Pseudomonadati</taxon>
        <taxon>Pseudomonadota</taxon>
        <taxon>Alphaproteobacteria</taxon>
        <taxon>Hyphomicrobiales</taxon>
        <taxon>Methylobacteriaceae</taxon>
        <taxon>Methylobacterium</taxon>
    </lineage>
</organism>
<evidence type="ECO:0000256" key="2">
    <source>
        <dbReference type="ARBA" id="ARBA00023015"/>
    </source>
</evidence>
<dbReference type="InterPro" id="IPR018060">
    <property type="entry name" value="HTH_AraC"/>
</dbReference>
<dbReference type="EMBL" id="CP028843">
    <property type="protein sequence ID" value="AWB23342.1"/>
    <property type="molecule type" value="Genomic_DNA"/>
</dbReference>
<dbReference type="Gene3D" id="2.60.120.10">
    <property type="entry name" value="Jelly Rolls"/>
    <property type="match status" value="1"/>
</dbReference>
<dbReference type="KEGG" id="mee:DA075_22585"/>
<evidence type="ECO:0000256" key="4">
    <source>
        <dbReference type="ARBA" id="ARBA00023163"/>
    </source>
</evidence>
<evidence type="ECO:0000256" key="3">
    <source>
        <dbReference type="ARBA" id="ARBA00023125"/>
    </source>
</evidence>
<accession>A0A2R4WP61</accession>
<dbReference type="SUPFAM" id="SSF46689">
    <property type="entry name" value="Homeodomain-like"/>
    <property type="match status" value="2"/>
</dbReference>
<dbReference type="Proteomes" id="UP000244755">
    <property type="component" value="Chromosome 1"/>
</dbReference>
<dbReference type="AlphaFoldDB" id="A0A2R4WP61"/>
<dbReference type="PROSITE" id="PS01124">
    <property type="entry name" value="HTH_ARAC_FAMILY_2"/>
    <property type="match status" value="1"/>
</dbReference>
<dbReference type="GO" id="GO:0043565">
    <property type="term" value="F:sequence-specific DNA binding"/>
    <property type="evidence" value="ECO:0007669"/>
    <property type="project" value="InterPro"/>
</dbReference>
<dbReference type="Pfam" id="PF02311">
    <property type="entry name" value="AraC_binding"/>
    <property type="match status" value="1"/>
</dbReference>
<dbReference type="InterPro" id="IPR009057">
    <property type="entry name" value="Homeodomain-like_sf"/>
</dbReference>
<evidence type="ECO:0000313" key="7">
    <source>
        <dbReference type="Proteomes" id="UP000244755"/>
    </source>
</evidence>
<keyword evidence="3" id="KW-0238">DNA-binding</keyword>
<evidence type="ECO:0000256" key="1">
    <source>
        <dbReference type="ARBA" id="ARBA00022491"/>
    </source>
</evidence>
<dbReference type="SUPFAM" id="SSF51182">
    <property type="entry name" value="RmlC-like cupins"/>
    <property type="match status" value="1"/>
</dbReference>
<dbReference type="SMART" id="SM00342">
    <property type="entry name" value="HTH_ARAC"/>
    <property type="match status" value="1"/>
</dbReference>
<keyword evidence="1" id="KW-0678">Repressor</keyword>
<proteinExistence type="predicted"/>
<evidence type="ECO:0000313" key="6">
    <source>
        <dbReference type="EMBL" id="AWB23342.1"/>
    </source>
</evidence>
<keyword evidence="7" id="KW-1185">Reference proteome</keyword>
<feature type="domain" description="HTH araC/xylS-type" evidence="5">
    <location>
        <begin position="167"/>
        <end position="267"/>
    </location>
</feature>
<dbReference type="Gene3D" id="1.10.10.60">
    <property type="entry name" value="Homeodomain-like"/>
    <property type="match status" value="1"/>
</dbReference>
<keyword evidence="2" id="KW-0805">Transcription regulation</keyword>
<dbReference type="InterPro" id="IPR003313">
    <property type="entry name" value="AraC-bd"/>
</dbReference>
<sequence length="270" mass="29390">MANPDPRRALDWSECPDGPDLVALWASDDADSEFRLGTQEFDWHRHVRGQILCVENGLVHVRTQAGSWLLPPGRAGWLPPGEAHWVSVSGVTAGWSVLIAPGACAALSARPRIMAVDGVMRALVQRAAAWVDPAHLSAEQVRIAAVLLDEVRRAPEEALHLPMPRDPRLLRIVAIVLRAPGARHPLATMAGGAGLSERTARRLFQAETGMSFGRWRQQAGLVHALERLAHGVSVTEVSDALGYAHPSNFIASFKRAFGEPPGRYFASRRP</sequence>
<dbReference type="PANTHER" id="PTHR11019:SF159">
    <property type="entry name" value="TRANSCRIPTIONAL REGULATOR-RELATED"/>
    <property type="match status" value="1"/>
</dbReference>
<gene>
    <name evidence="6" type="ORF">DA075_22585</name>
</gene>